<reference evidence="1 2" key="1">
    <citation type="submission" date="2009-06" db="EMBL/GenBank/DDBJ databases">
        <title>Complete sequence of Thermotogales bacterium TBF 19.5.1.</title>
        <authorList>
            <consortium name="US DOE Joint Genome Institute"/>
            <person name="Lucas S."/>
            <person name="Copeland A."/>
            <person name="Lapidus A."/>
            <person name="Glavina del Rio T."/>
            <person name="Tice H."/>
            <person name="Bruce D."/>
            <person name="Goodwin L."/>
            <person name="Pitluck S."/>
            <person name="Chertkov O."/>
            <person name="Brettin T."/>
            <person name="Detter J.C."/>
            <person name="Han C."/>
            <person name="Schmutz J."/>
            <person name="Larimer F."/>
            <person name="Land M."/>
            <person name="Hauser L."/>
            <person name="Kyrpides N."/>
            <person name="Ovchinnikova G."/>
            <person name="Noll K."/>
        </authorList>
    </citation>
    <scope>NUCLEOTIDE SEQUENCE [LARGE SCALE GENOMIC DNA]</scope>
    <source>
        <strain evidence="2">ATCC BAA-1733 / DSM 21960 / TBF 19.5.1</strain>
    </source>
</reference>
<dbReference type="KEGG" id="kol:Kole_0834"/>
<dbReference type="EMBL" id="CP001634">
    <property type="protein sequence ID" value="ACR79544.1"/>
    <property type="molecule type" value="Genomic_DNA"/>
</dbReference>
<dbReference type="AlphaFoldDB" id="C5CGA3"/>
<sequence length="218" mass="24591">MKKELILLLLLMASIVVLGQIEFVEPMLLPNGVGKVSLGIDPYLRYGILDIMEVGLDPLPYIKLGTNIGDFWASIGYGYFPAFASYDQTSTVFVGIGYYPRRFSASVCAMYSEKEDYDYTSPDPTMTIVTGLSVVSEIKLNNLEKKGNIKFIAGYNYNMNTSENNYFVALNAGSFFDWNWWIFRELYIYGGIGTDLPFEDLSSIGIMADIESVFQFFK</sequence>
<evidence type="ECO:0000313" key="1">
    <source>
        <dbReference type="EMBL" id="ACR79544.1"/>
    </source>
</evidence>
<protein>
    <submittedName>
        <fullName evidence="1">Uncharacterized protein</fullName>
    </submittedName>
</protein>
<dbReference type="RefSeq" id="WP_015868206.1">
    <property type="nucleotide sequence ID" value="NC_012785.1"/>
</dbReference>
<dbReference type="HOGENOM" id="CLU_1265571_0_0_0"/>
<proteinExistence type="predicted"/>
<organism evidence="1 2">
    <name type="scientific">Kosmotoga olearia (strain ATCC BAA-1733 / DSM 21960 / TBF 19.5.1)</name>
    <dbReference type="NCBI Taxonomy" id="521045"/>
    <lineage>
        <taxon>Bacteria</taxon>
        <taxon>Thermotogati</taxon>
        <taxon>Thermotogota</taxon>
        <taxon>Thermotogae</taxon>
        <taxon>Kosmotogales</taxon>
        <taxon>Kosmotogaceae</taxon>
        <taxon>Kosmotoga</taxon>
    </lineage>
</organism>
<dbReference type="Proteomes" id="UP000002382">
    <property type="component" value="Chromosome"/>
</dbReference>
<gene>
    <name evidence="1" type="ordered locus">Kole_0834</name>
</gene>
<reference evidence="1 2" key="2">
    <citation type="journal article" date="2011" name="J. Bacteriol.">
        <title>Genome Sequence of Kosmotoga olearia Strain TBF 19.5.1, a Thermophilic Bacterium with a Wide Growth Temperature Range, Isolated from the Troll B Oil Platform in the North Sea.</title>
        <authorList>
            <person name="Swithers K.S."/>
            <person name="Dipippo J.L."/>
            <person name="Bruce D.C."/>
            <person name="Detter C."/>
            <person name="Tapia R."/>
            <person name="Han S."/>
            <person name="Goodwin L.A."/>
            <person name="Han J."/>
            <person name="Woyke T."/>
            <person name="Pitluck S."/>
            <person name="Pennacchio L."/>
            <person name="Nolan M."/>
            <person name="Mikhailova N."/>
            <person name="Land M.L."/>
            <person name="Nesbo C.L."/>
            <person name="Gogarten J.P."/>
            <person name="Noll K.M."/>
        </authorList>
    </citation>
    <scope>NUCLEOTIDE SEQUENCE [LARGE SCALE GENOMIC DNA]</scope>
    <source>
        <strain evidence="2">ATCC BAA-1733 / DSM 21960 / TBF 19.5.1</strain>
    </source>
</reference>
<accession>C5CGA3</accession>
<keyword evidence="2" id="KW-1185">Reference proteome</keyword>
<name>C5CGA3_KOSOT</name>
<evidence type="ECO:0000313" key="2">
    <source>
        <dbReference type="Proteomes" id="UP000002382"/>
    </source>
</evidence>